<dbReference type="GO" id="GO:0016787">
    <property type="term" value="F:hydrolase activity"/>
    <property type="evidence" value="ECO:0007669"/>
    <property type="project" value="UniProtKB-KW"/>
</dbReference>
<reference evidence="1" key="1">
    <citation type="submission" date="2020-10" db="EMBL/GenBank/DDBJ databases">
        <authorList>
            <person name="Castelo-Branco R."/>
            <person name="Eusebio N."/>
            <person name="Adriana R."/>
            <person name="Vieira A."/>
            <person name="Brugerolle De Fraissinette N."/>
            <person name="Rezende De Castro R."/>
            <person name="Schneider M.P."/>
            <person name="Vasconcelos V."/>
            <person name="Leao P.N."/>
        </authorList>
    </citation>
    <scope>NUCLEOTIDE SEQUENCE</scope>
    <source>
        <strain evidence="1">LEGE 11479</strain>
    </source>
</reference>
<dbReference type="NCBIfam" id="TIGR01549">
    <property type="entry name" value="HAD-SF-IA-v1"/>
    <property type="match status" value="1"/>
</dbReference>
<dbReference type="InterPro" id="IPR036412">
    <property type="entry name" value="HAD-like_sf"/>
</dbReference>
<keyword evidence="1" id="KW-0378">Hydrolase</keyword>
<dbReference type="EMBL" id="JADEXP010000102">
    <property type="protein sequence ID" value="MBE9067553.1"/>
    <property type="molecule type" value="Genomic_DNA"/>
</dbReference>
<dbReference type="RefSeq" id="WP_193993516.1">
    <property type="nucleotide sequence ID" value="NZ_JADEXP010000102.1"/>
</dbReference>
<dbReference type="SUPFAM" id="SSF56784">
    <property type="entry name" value="HAD-like"/>
    <property type="match status" value="1"/>
</dbReference>
<name>A0A929F9S3_LEPEC</name>
<dbReference type="PANTHER" id="PTHR47478">
    <property type="match status" value="1"/>
</dbReference>
<dbReference type="InterPro" id="IPR052550">
    <property type="entry name" value="Pyrimidine_5'-ntase_YjjG"/>
</dbReference>
<sequence length="241" mass="27148">MVTSTSLDWIFFDCFNTLIDDFDTSGYEAGLAPMYQVPVTAGLYQDIKNVRADYLRWRREHIVGQAHEQSLQQRFRNMLAIYRPDADATTVDQVIAEMEIQFIDCFPATLRLPAGVESMLQRWQGKVAMGVVSNFFLAAWPAKMLERHGLKDHFQFVLDSAECGKRKPGEAIYQIALEAAGNPAPERVLFIGDHLTNDAIAPQRLGMQSIYFDRSAERSSSSAAPANIQSINHWDQFIAAP</sequence>
<gene>
    <name evidence="1" type="ORF">IQ260_12875</name>
</gene>
<keyword evidence="2" id="KW-1185">Reference proteome</keyword>
<evidence type="ECO:0000313" key="1">
    <source>
        <dbReference type="EMBL" id="MBE9067553.1"/>
    </source>
</evidence>
<dbReference type="AlphaFoldDB" id="A0A929F9S3"/>
<dbReference type="InterPro" id="IPR006439">
    <property type="entry name" value="HAD-SF_hydro_IA"/>
</dbReference>
<dbReference type="Gene3D" id="1.20.120.710">
    <property type="entry name" value="Haloacid dehalogenase hydrolase-like domain"/>
    <property type="match status" value="1"/>
</dbReference>
<organism evidence="1 2">
    <name type="scientific">Leptolyngbya cf. ectocarpi LEGE 11479</name>
    <dbReference type="NCBI Taxonomy" id="1828722"/>
    <lineage>
        <taxon>Bacteria</taxon>
        <taxon>Bacillati</taxon>
        <taxon>Cyanobacteriota</taxon>
        <taxon>Cyanophyceae</taxon>
        <taxon>Leptolyngbyales</taxon>
        <taxon>Leptolyngbyaceae</taxon>
        <taxon>Leptolyngbya group</taxon>
        <taxon>Leptolyngbya</taxon>
    </lineage>
</organism>
<dbReference type="Proteomes" id="UP000615026">
    <property type="component" value="Unassembled WGS sequence"/>
</dbReference>
<proteinExistence type="predicted"/>
<comment type="caution">
    <text evidence="1">The sequence shown here is derived from an EMBL/GenBank/DDBJ whole genome shotgun (WGS) entry which is preliminary data.</text>
</comment>
<dbReference type="Pfam" id="PF00702">
    <property type="entry name" value="Hydrolase"/>
    <property type="match status" value="1"/>
</dbReference>
<dbReference type="InterPro" id="IPR023214">
    <property type="entry name" value="HAD_sf"/>
</dbReference>
<protein>
    <submittedName>
        <fullName evidence="1">HAD family hydrolase</fullName>
    </submittedName>
</protein>
<accession>A0A929F9S3</accession>
<dbReference type="SFLD" id="SFLDS00003">
    <property type="entry name" value="Haloacid_Dehalogenase"/>
    <property type="match status" value="1"/>
</dbReference>
<dbReference type="Gene3D" id="3.40.50.1000">
    <property type="entry name" value="HAD superfamily/HAD-like"/>
    <property type="match status" value="1"/>
</dbReference>
<dbReference type="PANTHER" id="PTHR47478:SF1">
    <property type="entry name" value="PYRIMIDINE 5'-NUCLEOTIDASE YJJG"/>
    <property type="match status" value="1"/>
</dbReference>
<dbReference type="SFLD" id="SFLDG01129">
    <property type="entry name" value="C1.5:_HAD__Beta-PGM__Phosphata"/>
    <property type="match status" value="1"/>
</dbReference>
<evidence type="ECO:0000313" key="2">
    <source>
        <dbReference type="Proteomes" id="UP000615026"/>
    </source>
</evidence>